<organism evidence="1">
    <name type="scientific">uncultured Phycisphaerae bacterium</name>
    <dbReference type="NCBI Taxonomy" id="904963"/>
    <lineage>
        <taxon>Bacteria</taxon>
        <taxon>Pseudomonadati</taxon>
        <taxon>Planctomycetota</taxon>
        <taxon>Phycisphaerae</taxon>
        <taxon>environmental samples</taxon>
    </lineage>
</organism>
<protein>
    <submittedName>
        <fullName evidence="1">Uncharacterized protein</fullName>
    </submittedName>
</protein>
<accession>A0A6J4Q3Q5</accession>
<dbReference type="EMBL" id="CADCUQ010000847">
    <property type="protein sequence ID" value="CAA9433894.1"/>
    <property type="molecule type" value="Genomic_DNA"/>
</dbReference>
<name>A0A6J4Q3Q5_9BACT</name>
<feature type="non-terminal residue" evidence="1">
    <location>
        <position position="84"/>
    </location>
</feature>
<sequence>MSTTLLENTLRDLPRVGTLVKDRGYRQVWRFAFDGKAYYLKFYPRGQRFRSRDWWRRKLRGSPAGNEFQRLQALQKAKVPAPRA</sequence>
<gene>
    <name evidence="1" type="ORF">AVDCRST_MAG64-3688</name>
</gene>
<proteinExistence type="predicted"/>
<dbReference type="AlphaFoldDB" id="A0A6J4Q3Q5"/>
<reference evidence="1" key="1">
    <citation type="submission" date="2020-02" db="EMBL/GenBank/DDBJ databases">
        <authorList>
            <person name="Meier V. D."/>
        </authorList>
    </citation>
    <scope>NUCLEOTIDE SEQUENCE</scope>
    <source>
        <strain evidence="1">AVDCRST_MAG64</strain>
    </source>
</reference>
<evidence type="ECO:0000313" key="1">
    <source>
        <dbReference type="EMBL" id="CAA9433894.1"/>
    </source>
</evidence>